<evidence type="ECO:0000313" key="2">
    <source>
        <dbReference type="Proteomes" id="UP001165064"/>
    </source>
</evidence>
<sequence>MSASTRLSIHWPQSEGVSPPSEKTSTLVLTSPEGRFVDIRPLLHHEAGLNSTSIKTITEYPFEWAFAGHEIDHGKVDVEIDGKLTKVAKIEFDHKFFDDVFIHGLTEYYHGQQGGVKKPLKSEIATDVGFFQVISDPDSSEAITGDNNSSLSNNMEKFN</sequence>
<proteinExistence type="predicted"/>
<name>A0ACB5T3E2_AMBMO</name>
<keyword evidence="2" id="KW-1185">Reference proteome</keyword>
<dbReference type="EMBL" id="BSXS01003004">
    <property type="protein sequence ID" value="GME80305.1"/>
    <property type="molecule type" value="Genomic_DNA"/>
</dbReference>
<evidence type="ECO:0000313" key="1">
    <source>
        <dbReference type="EMBL" id="GME80305.1"/>
    </source>
</evidence>
<protein>
    <submittedName>
        <fullName evidence="1">Unnamed protein product</fullName>
    </submittedName>
</protein>
<accession>A0ACB5T3E2</accession>
<reference evidence="1" key="1">
    <citation type="submission" date="2023-04" db="EMBL/GenBank/DDBJ databases">
        <title>Ambrosiozyma monospora NBRC 10751.</title>
        <authorList>
            <person name="Ichikawa N."/>
            <person name="Sato H."/>
            <person name="Tonouchi N."/>
        </authorList>
    </citation>
    <scope>NUCLEOTIDE SEQUENCE</scope>
    <source>
        <strain evidence="1">NBRC 10751</strain>
    </source>
</reference>
<gene>
    <name evidence="1" type="ORF">Amon02_000439800</name>
</gene>
<organism evidence="1 2">
    <name type="scientific">Ambrosiozyma monospora</name>
    <name type="common">Yeast</name>
    <name type="synonym">Endomycopsis monosporus</name>
    <dbReference type="NCBI Taxonomy" id="43982"/>
    <lineage>
        <taxon>Eukaryota</taxon>
        <taxon>Fungi</taxon>
        <taxon>Dikarya</taxon>
        <taxon>Ascomycota</taxon>
        <taxon>Saccharomycotina</taxon>
        <taxon>Pichiomycetes</taxon>
        <taxon>Pichiales</taxon>
        <taxon>Pichiaceae</taxon>
        <taxon>Ambrosiozyma</taxon>
    </lineage>
</organism>
<dbReference type="Proteomes" id="UP001165064">
    <property type="component" value="Unassembled WGS sequence"/>
</dbReference>
<comment type="caution">
    <text evidence="1">The sequence shown here is derived from an EMBL/GenBank/DDBJ whole genome shotgun (WGS) entry which is preliminary data.</text>
</comment>